<dbReference type="EMBL" id="VSRR010031604">
    <property type="protein sequence ID" value="MPC70732.1"/>
    <property type="molecule type" value="Genomic_DNA"/>
</dbReference>
<accession>A0A5B7HHN3</accession>
<feature type="compositionally biased region" description="Basic and acidic residues" evidence="1">
    <location>
        <begin position="27"/>
        <end position="44"/>
    </location>
</feature>
<gene>
    <name evidence="2" type="ORF">E2C01_064986</name>
</gene>
<organism evidence="2 3">
    <name type="scientific">Portunus trituberculatus</name>
    <name type="common">Swimming crab</name>
    <name type="synonym">Neptunus trituberculatus</name>
    <dbReference type="NCBI Taxonomy" id="210409"/>
    <lineage>
        <taxon>Eukaryota</taxon>
        <taxon>Metazoa</taxon>
        <taxon>Ecdysozoa</taxon>
        <taxon>Arthropoda</taxon>
        <taxon>Crustacea</taxon>
        <taxon>Multicrustacea</taxon>
        <taxon>Malacostraca</taxon>
        <taxon>Eumalacostraca</taxon>
        <taxon>Eucarida</taxon>
        <taxon>Decapoda</taxon>
        <taxon>Pleocyemata</taxon>
        <taxon>Brachyura</taxon>
        <taxon>Eubrachyura</taxon>
        <taxon>Portunoidea</taxon>
        <taxon>Portunidae</taxon>
        <taxon>Portuninae</taxon>
        <taxon>Portunus</taxon>
    </lineage>
</organism>
<dbReference type="AlphaFoldDB" id="A0A5B7HHN3"/>
<keyword evidence="3" id="KW-1185">Reference proteome</keyword>
<comment type="caution">
    <text evidence="2">The sequence shown here is derived from an EMBL/GenBank/DDBJ whole genome shotgun (WGS) entry which is preliminary data.</text>
</comment>
<protein>
    <submittedName>
        <fullName evidence="2">Uncharacterized protein</fullName>
    </submittedName>
</protein>
<evidence type="ECO:0000313" key="2">
    <source>
        <dbReference type="EMBL" id="MPC70732.1"/>
    </source>
</evidence>
<evidence type="ECO:0000313" key="3">
    <source>
        <dbReference type="Proteomes" id="UP000324222"/>
    </source>
</evidence>
<feature type="region of interest" description="Disordered" evidence="1">
    <location>
        <begin position="1"/>
        <end position="55"/>
    </location>
</feature>
<evidence type="ECO:0000256" key="1">
    <source>
        <dbReference type="SAM" id="MobiDB-lite"/>
    </source>
</evidence>
<proteinExistence type="predicted"/>
<reference evidence="2 3" key="1">
    <citation type="submission" date="2019-05" db="EMBL/GenBank/DDBJ databases">
        <title>Another draft genome of Portunus trituberculatus and its Hox gene families provides insights of decapod evolution.</title>
        <authorList>
            <person name="Jeong J.-H."/>
            <person name="Song I."/>
            <person name="Kim S."/>
            <person name="Choi T."/>
            <person name="Kim D."/>
            <person name="Ryu S."/>
            <person name="Kim W."/>
        </authorList>
    </citation>
    <scope>NUCLEOTIDE SEQUENCE [LARGE SCALE GENOMIC DNA]</scope>
    <source>
        <tissue evidence="2">Muscle</tissue>
    </source>
</reference>
<sequence length="104" mass="11310">MAAGVFTEPTSQHARAAPPHSATPRRVLKEGGREGCTGGRERHSQQIAHATPAPREHQTLTEALLFVGGSELLPCPLRCDKFISFVVTCQKSWPTSRRLLPLIG</sequence>
<dbReference type="Proteomes" id="UP000324222">
    <property type="component" value="Unassembled WGS sequence"/>
</dbReference>
<name>A0A5B7HHN3_PORTR</name>